<dbReference type="Proteomes" id="UP000494363">
    <property type="component" value="Unassembled WGS sequence"/>
</dbReference>
<name>A0A6J5EP14_9BURK</name>
<protein>
    <submittedName>
        <fullName evidence="1">Uncharacterized protein</fullName>
    </submittedName>
</protein>
<accession>A0A6J5EP14</accession>
<dbReference type="AlphaFoldDB" id="A0A6J5EP14"/>
<gene>
    <name evidence="1" type="ORF">LMG29542_05615</name>
</gene>
<evidence type="ECO:0000313" key="1">
    <source>
        <dbReference type="EMBL" id="CAB3767467.1"/>
    </source>
</evidence>
<sequence>MIPVQLYRKSSDGIDVALPTASDNLTRFFVGVSGGRLKDYDVASGTSSSLQGQLNSLGFELIGEAMLNEGCVDQAPSSDLLVLVNGSIDSRFREMVAEYVGSDPDWSFVETYDGVTVVGKRANGQTILGILGAAMQLGIRVAKPDSTIEDLDEVPIHRGGKEMLSFFGRDLLLGAHQGISVKAGLVAAPTVFTVGRSLVNF</sequence>
<dbReference type="RefSeq" id="WP_175229680.1">
    <property type="nucleotide sequence ID" value="NZ_CADIKH010000033.1"/>
</dbReference>
<organism evidence="1 2">
    <name type="scientific">Paraburkholderia humisilvae</name>
    <dbReference type="NCBI Taxonomy" id="627669"/>
    <lineage>
        <taxon>Bacteria</taxon>
        <taxon>Pseudomonadati</taxon>
        <taxon>Pseudomonadota</taxon>
        <taxon>Betaproteobacteria</taxon>
        <taxon>Burkholderiales</taxon>
        <taxon>Burkholderiaceae</taxon>
        <taxon>Paraburkholderia</taxon>
    </lineage>
</organism>
<evidence type="ECO:0000313" key="2">
    <source>
        <dbReference type="Proteomes" id="UP000494363"/>
    </source>
</evidence>
<reference evidence="1 2" key="1">
    <citation type="submission" date="2020-04" db="EMBL/GenBank/DDBJ databases">
        <authorList>
            <person name="De Canck E."/>
        </authorList>
    </citation>
    <scope>NUCLEOTIDE SEQUENCE [LARGE SCALE GENOMIC DNA]</scope>
    <source>
        <strain evidence="1 2">LMG 29542</strain>
    </source>
</reference>
<keyword evidence="2" id="KW-1185">Reference proteome</keyword>
<dbReference type="EMBL" id="CADIKH010000033">
    <property type="protein sequence ID" value="CAB3767467.1"/>
    <property type="molecule type" value="Genomic_DNA"/>
</dbReference>
<proteinExistence type="predicted"/>